<dbReference type="eggNOG" id="KOG2018">
    <property type="taxonomic scope" value="Eukaryota"/>
</dbReference>
<dbReference type="STRING" id="436017.A4S2Z2"/>
<dbReference type="GO" id="GO:0061503">
    <property type="term" value="F:tRNA threonylcarbamoyladenosine dehydratase"/>
    <property type="evidence" value="ECO:0007669"/>
    <property type="project" value="TreeGrafter"/>
</dbReference>
<name>A4S2Z2_OSTLU</name>
<accession>A4S2Z2</accession>
<dbReference type="HOGENOM" id="CLU_013325_4_2_1"/>
<organism evidence="2 3">
    <name type="scientific">Ostreococcus lucimarinus (strain CCE9901)</name>
    <dbReference type="NCBI Taxonomy" id="436017"/>
    <lineage>
        <taxon>Eukaryota</taxon>
        <taxon>Viridiplantae</taxon>
        <taxon>Chlorophyta</taxon>
        <taxon>Mamiellophyceae</taxon>
        <taxon>Mamiellales</taxon>
        <taxon>Bathycoccaceae</taxon>
        <taxon>Ostreococcus</taxon>
    </lineage>
</organism>
<evidence type="ECO:0000313" key="3">
    <source>
        <dbReference type="Proteomes" id="UP000001568"/>
    </source>
</evidence>
<dbReference type="GeneID" id="5003832"/>
<dbReference type="Proteomes" id="UP000001568">
    <property type="component" value="Chromosome 9"/>
</dbReference>
<dbReference type="InterPro" id="IPR000594">
    <property type="entry name" value="ThiF_NAD_FAD-bd"/>
</dbReference>
<dbReference type="InterPro" id="IPR035985">
    <property type="entry name" value="Ubiquitin-activating_enz"/>
</dbReference>
<dbReference type="AlphaFoldDB" id="A4S2Z2"/>
<feature type="non-terminal residue" evidence="2">
    <location>
        <position position="183"/>
    </location>
</feature>
<dbReference type="GO" id="GO:0061504">
    <property type="term" value="P:cyclic threonylcarbamoyladenosine biosynthetic process"/>
    <property type="evidence" value="ECO:0007669"/>
    <property type="project" value="TreeGrafter"/>
</dbReference>
<dbReference type="PANTHER" id="PTHR43267">
    <property type="entry name" value="TRNA THREONYLCARBAMOYLADENOSINE DEHYDRATASE"/>
    <property type="match status" value="1"/>
</dbReference>
<sequence>RLYGDARYERLRAAHVLVVGLGGVGSWAVEALARTGVGRLTLIDLDAVCETNVNRQAEATVETIGAFKADAMMDRVRAINPDCDVRVVRDFVQRENVEEILGGAAREVGGGVDYVLDAIDKEKDKAAIIAYCVSERIRICSTGGAGGVDSLSELRAEDLANVTFNRLLSSTRKTLRKRYAFPK</sequence>
<proteinExistence type="predicted"/>
<dbReference type="OMA" id="DMDDICV"/>
<keyword evidence="3" id="KW-1185">Reference proteome</keyword>
<dbReference type="PANTHER" id="PTHR43267:SF1">
    <property type="entry name" value="TRNA THREONYLCARBAMOYLADENOSINE DEHYDRATASE"/>
    <property type="match status" value="1"/>
</dbReference>
<dbReference type="EMBL" id="CP000589">
    <property type="protein sequence ID" value="ABO97914.1"/>
    <property type="molecule type" value="Genomic_DNA"/>
</dbReference>
<dbReference type="Gene3D" id="3.40.50.720">
    <property type="entry name" value="NAD(P)-binding Rossmann-like Domain"/>
    <property type="match status" value="1"/>
</dbReference>
<dbReference type="OrthoDB" id="567827at2759"/>
<dbReference type="RefSeq" id="XP_001419621.1">
    <property type="nucleotide sequence ID" value="XM_001419584.1"/>
</dbReference>
<dbReference type="Gramene" id="ABO97914">
    <property type="protein sequence ID" value="ABO97914"/>
    <property type="gene ID" value="OSTLU_6983"/>
</dbReference>
<evidence type="ECO:0000259" key="1">
    <source>
        <dbReference type="Pfam" id="PF00899"/>
    </source>
</evidence>
<gene>
    <name evidence="2" type="ORF">OSTLU_6983</name>
</gene>
<dbReference type="InterPro" id="IPR045886">
    <property type="entry name" value="ThiF/MoeB/HesA"/>
</dbReference>
<dbReference type="Pfam" id="PF00899">
    <property type="entry name" value="ThiF"/>
    <property type="match status" value="1"/>
</dbReference>
<feature type="non-terminal residue" evidence="2">
    <location>
        <position position="1"/>
    </location>
</feature>
<dbReference type="SUPFAM" id="SSF69572">
    <property type="entry name" value="Activating enzymes of the ubiquitin-like proteins"/>
    <property type="match status" value="1"/>
</dbReference>
<protein>
    <recommendedName>
        <fullName evidence="1">THIF-type NAD/FAD binding fold domain-containing protein</fullName>
    </recommendedName>
</protein>
<dbReference type="KEGG" id="olu:OSTLU_6983"/>
<evidence type="ECO:0000313" key="2">
    <source>
        <dbReference type="EMBL" id="ABO97914.1"/>
    </source>
</evidence>
<reference evidence="2 3" key="1">
    <citation type="journal article" date="2007" name="Proc. Natl. Acad. Sci. U.S.A.">
        <title>The tiny eukaryote Ostreococcus provides genomic insights into the paradox of plankton speciation.</title>
        <authorList>
            <person name="Palenik B."/>
            <person name="Grimwood J."/>
            <person name="Aerts A."/>
            <person name="Rouze P."/>
            <person name="Salamov A."/>
            <person name="Putnam N."/>
            <person name="Dupont C."/>
            <person name="Jorgensen R."/>
            <person name="Derelle E."/>
            <person name="Rombauts S."/>
            <person name="Zhou K."/>
            <person name="Otillar R."/>
            <person name="Merchant S.S."/>
            <person name="Podell S."/>
            <person name="Gaasterland T."/>
            <person name="Napoli C."/>
            <person name="Gendler K."/>
            <person name="Manuell A."/>
            <person name="Tai V."/>
            <person name="Vallon O."/>
            <person name="Piganeau G."/>
            <person name="Jancek S."/>
            <person name="Heijde M."/>
            <person name="Jabbari K."/>
            <person name="Bowler C."/>
            <person name="Lohr M."/>
            <person name="Robbens S."/>
            <person name="Werner G."/>
            <person name="Dubchak I."/>
            <person name="Pazour G.J."/>
            <person name="Ren Q."/>
            <person name="Paulsen I."/>
            <person name="Delwiche C."/>
            <person name="Schmutz J."/>
            <person name="Rokhsar D."/>
            <person name="Van de Peer Y."/>
            <person name="Moreau H."/>
            <person name="Grigoriev I.V."/>
        </authorList>
    </citation>
    <scope>NUCLEOTIDE SEQUENCE [LARGE SCALE GENOMIC DNA]</scope>
    <source>
        <strain evidence="2 3">CCE9901</strain>
    </source>
</reference>
<feature type="domain" description="THIF-type NAD/FAD binding fold" evidence="1">
    <location>
        <begin position="2"/>
        <end position="146"/>
    </location>
</feature>
<dbReference type="GO" id="GO:0008641">
    <property type="term" value="F:ubiquitin-like modifier activating enzyme activity"/>
    <property type="evidence" value="ECO:0007669"/>
    <property type="project" value="InterPro"/>
</dbReference>